<comment type="caution">
    <text evidence="3">The sequence shown here is derived from an EMBL/GenBank/DDBJ whole genome shotgun (WGS) entry which is preliminary data.</text>
</comment>
<feature type="compositionally biased region" description="Low complexity" evidence="1">
    <location>
        <begin position="11"/>
        <end position="22"/>
    </location>
</feature>
<feature type="domain" description="Nudix hydrolase" evidence="2">
    <location>
        <begin position="22"/>
        <end position="234"/>
    </location>
</feature>
<dbReference type="CDD" id="cd16278">
    <property type="entry name" value="metallo-hydrolase-like_MBL-fold"/>
    <property type="match status" value="1"/>
</dbReference>
<dbReference type="Proteomes" id="UP001216674">
    <property type="component" value="Unassembled WGS sequence"/>
</dbReference>
<evidence type="ECO:0000313" key="3">
    <source>
        <dbReference type="EMBL" id="MDF3836538.1"/>
    </source>
</evidence>
<evidence type="ECO:0000256" key="1">
    <source>
        <dbReference type="SAM" id="MobiDB-lite"/>
    </source>
</evidence>
<dbReference type="PANTHER" id="PTHR23131:SF0">
    <property type="entry name" value="ENDORIBONUCLEASE LACTB2"/>
    <property type="match status" value="1"/>
</dbReference>
<dbReference type="InterPro" id="IPR015797">
    <property type="entry name" value="NUDIX_hydrolase-like_dom_sf"/>
</dbReference>
<name>A0ABT6AVC7_9BURK</name>
<dbReference type="InterPro" id="IPR001279">
    <property type="entry name" value="Metallo-B-lactamas"/>
</dbReference>
<accession>A0ABT6AVC7</accession>
<dbReference type="InterPro" id="IPR036388">
    <property type="entry name" value="WH-like_DNA-bd_sf"/>
</dbReference>
<dbReference type="SMART" id="SM00849">
    <property type="entry name" value="Lactamase_B"/>
    <property type="match status" value="1"/>
</dbReference>
<dbReference type="InterPro" id="IPR041516">
    <property type="entry name" value="LACTB2_WH"/>
</dbReference>
<organism evidence="3 4">
    <name type="scientific">Cupriavidus basilensis</name>
    <dbReference type="NCBI Taxonomy" id="68895"/>
    <lineage>
        <taxon>Bacteria</taxon>
        <taxon>Pseudomonadati</taxon>
        <taxon>Pseudomonadota</taxon>
        <taxon>Betaproteobacteria</taxon>
        <taxon>Burkholderiales</taxon>
        <taxon>Burkholderiaceae</taxon>
        <taxon>Cupriavidus</taxon>
    </lineage>
</organism>
<reference evidence="3 4" key="1">
    <citation type="submission" date="2023-03" db="EMBL/GenBank/DDBJ databases">
        <title>Draft assemblies of triclosan tolerant bacteria isolated from returned activated sludge.</title>
        <authorList>
            <person name="Van Hamelsveld S."/>
        </authorList>
    </citation>
    <scope>NUCLEOTIDE SEQUENCE [LARGE SCALE GENOMIC DNA]</scope>
    <source>
        <strain evidence="3 4">GW210010_S58</strain>
    </source>
</reference>
<keyword evidence="4" id="KW-1185">Reference proteome</keyword>
<dbReference type="InterPro" id="IPR000086">
    <property type="entry name" value="NUDIX_hydrolase_dom"/>
</dbReference>
<dbReference type="PANTHER" id="PTHR23131">
    <property type="entry name" value="ENDORIBONUCLEASE LACTB2"/>
    <property type="match status" value="1"/>
</dbReference>
<gene>
    <name evidence="3" type="ORF">P3W85_26815</name>
</gene>
<dbReference type="SUPFAM" id="SSF56281">
    <property type="entry name" value="Metallo-hydrolase/oxidoreductase"/>
    <property type="match status" value="1"/>
</dbReference>
<dbReference type="SUPFAM" id="SSF55811">
    <property type="entry name" value="Nudix"/>
    <property type="match status" value="1"/>
</dbReference>
<dbReference type="PROSITE" id="PS51462">
    <property type="entry name" value="NUDIX"/>
    <property type="match status" value="1"/>
</dbReference>
<dbReference type="Pfam" id="PF00753">
    <property type="entry name" value="Lactamase_B"/>
    <property type="match status" value="1"/>
</dbReference>
<dbReference type="Gene3D" id="3.60.15.10">
    <property type="entry name" value="Ribonuclease Z/Hydroxyacylglutathione hydrolase-like"/>
    <property type="match status" value="1"/>
</dbReference>
<proteinExistence type="predicted"/>
<dbReference type="EMBL" id="JARJLM010000445">
    <property type="protein sequence ID" value="MDF3836538.1"/>
    <property type="molecule type" value="Genomic_DNA"/>
</dbReference>
<feature type="region of interest" description="Disordered" evidence="1">
    <location>
        <begin position="1"/>
        <end position="22"/>
    </location>
</feature>
<dbReference type="CDD" id="cd18870">
    <property type="entry name" value="NUDIX_AcylCoAdiphos_Nudt19"/>
    <property type="match status" value="1"/>
</dbReference>
<dbReference type="InterPro" id="IPR050662">
    <property type="entry name" value="Sec-metab_biosynth-thioest"/>
</dbReference>
<evidence type="ECO:0000259" key="2">
    <source>
        <dbReference type="PROSITE" id="PS51462"/>
    </source>
</evidence>
<feature type="compositionally biased region" description="Polar residues" evidence="1">
    <location>
        <begin position="1"/>
        <end position="10"/>
    </location>
</feature>
<dbReference type="Gene3D" id="3.90.79.10">
    <property type="entry name" value="Nucleoside Triphosphate Pyrophosphohydrolase"/>
    <property type="match status" value="1"/>
</dbReference>
<sequence>MSEQEQSGNATPPLRSTSRSTSLRHAASILVVRDGAAGMEVLLVRRAERNDDRSSGAFVFPGGTLDPQDKTLHALCTGLDDALASQRLGLPDGGLDFYLAAVRECFEEAGLLFASDAGSRLIALDQLDAQQHDWYRQSARRGGPGMAQLCERLHVRLAVDRLAYHSHWLTPPGLPKRFDTRFFVAVAPAGQTAAHDGDEAVEHLWVRPADAIDAARGLKLVPVTRRTLASIARFDSAQACFDHAAQLRDIVRIMPRLALGSGGPRPVLPSEPAYPEIERIDPHGEGHARYELAAGVPVRLSDRIWRVTANNGSVMTGPGTNTYFVGDPARNEWAVIDPGPDDETHVAAVLAAAPGPIRWILATHTHLDHSPATPRLKAATGAPVLGRAAPPASRQDQTFQPDRILAHGERLVLGSGSTLRVVHTPGHASNHLCFLLEEEKTLFTGDHVMQGSTVVINPPDGDMQAYLASLAALQQEDLEWLAPGHGFLMARPGDAIRTLIRHRMQREAKVLNALRELGESCLDALLLRVYDDVPERMHPVAQRSLLAHLHKLALDGRAVESGQKWQLAAENPAG</sequence>
<protein>
    <submittedName>
        <fullName evidence="3">MBL fold metallo-hydrolase</fullName>
    </submittedName>
</protein>
<evidence type="ECO:0000313" key="4">
    <source>
        <dbReference type="Proteomes" id="UP001216674"/>
    </source>
</evidence>
<dbReference type="Gene3D" id="1.10.10.10">
    <property type="entry name" value="Winged helix-like DNA-binding domain superfamily/Winged helix DNA-binding domain"/>
    <property type="match status" value="1"/>
</dbReference>
<dbReference type="Pfam" id="PF17778">
    <property type="entry name" value="WHD_BLACT"/>
    <property type="match status" value="1"/>
</dbReference>
<dbReference type="RefSeq" id="WP_276266974.1">
    <property type="nucleotide sequence ID" value="NZ_JARJLM010000445.1"/>
</dbReference>
<dbReference type="InterPro" id="IPR036866">
    <property type="entry name" value="RibonucZ/Hydroxyglut_hydro"/>
</dbReference>